<evidence type="ECO:0000256" key="5">
    <source>
        <dbReference type="ARBA" id="ARBA00022691"/>
    </source>
</evidence>
<evidence type="ECO:0000256" key="4">
    <source>
        <dbReference type="ARBA" id="ARBA00022679"/>
    </source>
</evidence>
<dbReference type="InterPro" id="IPR050082">
    <property type="entry name" value="RNA_methyltr_RlmE"/>
</dbReference>
<keyword evidence="2 12" id="KW-0698">rRNA processing</keyword>
<dbReference type="NCBIfam" id="NF008390">
    <property type="entry name" value="PRK11188.1"/>
    <property type="match status" value="1"/>
</dbReference>
<feature type="active site" description="Proton acceptor" evidence="12 13">
    <location>
        <position position="179"/>
    </location>
</feature>
<evidence type="ECO:0000259" key="15">
    <source>
        <dbReference type="Pfam" id="PF01728"/>
    </source>
</evidence>
<feature type="binding site" evidence="12">
    <location>
        <position position="78"/>
    </location>
    <ligand>
        <name>S-adenosyl-L-methionine</name>
        <dbReference type="ChEBI" id="CHEBI:59789"/>
    </ligand>
</feature>
<feature type="binding site" evidence="12">
    <location>
        <position position="114"/>
    </location>
    <ligand>
        <name>S-adenosyl-L-methionine</name>
        <dbReference type="ChEBI" id="CHEBI:59789"/>
    </ligand>
</feature>
<feature type="compositionally biased region" description="Low complexity" evidence="14">
    <location>
        <begin position="1"/>
        <end position="17"/>
    </location>
</feature>
<comment type="subcellular location">
    <subcellularLocation>
        <location evidence="12">Cytoplasm</location>
    </subcellularLocation>
</comment>
<dbReference type="HOGENOM" id="CLU_009422_4_0_6"/>
<keyword evidence="5 12" id="KW-0949">S-adenosyl-L-methionine</keyword>
<dbReference type="STRING" id="743721.Psesu_0799"/>
<comment type="similarity">
    <text evidence="12">Belongs to the class I-like SAM-binding methyltransferase superfamily. RNA methyltransferase RlmE family.</text>
</comment>
<keyword evidence="4 12" id="KW-0808">Transferase</keyword>
<feature type="binding site" evidence="12">
    <location>
        <position position="98"/>
    </location>
    <ligand>
        <name>S-adenosyl-L-methionine</name>
        <dbReference type="ChEBI" id="CHEBI:59789"/>
    </ligand>
</feature>
<organism evidence="16 17">
    <name type="scientific">Pseudoxanthomonas suwonensis (strain 11-1)</name>
    <dbReference type="NCBI Taxonomy" id="743721"/>
    <lineage>
        <taxon>Bacteria</taxon>
        <taxon>Pseudomonadati</taxon>
        <taxon>Pseudomonadota</taxon>
        <taxon>Gammaproteobacteria</taxon>
        <taxon>Lysobacterales</taxon>
        <taxon>Lysobacteraceae</taxon>
        <taxon>Pseudoxanthomonas</taxon>
    </lineage>
</organism>
<dbReference type="PIRSF" id="PIRSF005461">
    <property type="entry name" value="23S_rRNA_mtase"/>
    <property type="match status" value="1"/>
</dbReference>
<feature type="region of interest" description="Disordered" evidence="14">
    <location>
        <begin position="1"/>
        <end position="21"/>
    </location>
</feature>
<feature type="binding site" evidence="12">
    <location>
        <position position="80"/>
    </location>
    <ligand>
        <name>S-adenosyl-L-methionine</name>
        <dbReference type="ChEBI" id="CHEBI:59789"/>
    </ligand>
</feature>
<accession>E6WQY0</accession>
<evidence type="ECO:0000256" key="1">
    <source>
        <dbReference type="ARBA" id="ARBA00022490"/>
    </source>
</evidence>
<keyword evidence="3 12" id="KW-0489">Methyltransferase</keyword>
<dbReference type="PANTHER" id="PTHR10920">
    <property type="entry name" value="RIBOSOMAL RNA METHYLTRANSFERASE"/>
    <property type="match status" value="1"/>
</dbReference>
<proteinExistence type="inferred from homology"/>
<reference evidence="16 17" key="1">
    <citation type="submission" date="2011-01" db="EMBL/GenBank/DDBJ databases">
        <title>Complete sequence of Pseudoxanthomonas suwonensis 11-1.</title>
        <authorList>
            <consortium name="US DOE Joint Genome Institute"/>
            <person name="Lucas S."/>
            <person name="Copeland A."/>
            <person name="Lapidus A."/>
            <person name="Cheng J.-F."/>
            <person name="Goodwin L."/>
            <person name="Pitluck S."/>
            <person name="Teshima H."/>
            <person name="Detter J.C."/>
            <person name="Han C."/>
            <person name="Tapia R."/>
            <person name="Land M."/>
            <person name="Hauser L."/>
            <person name="Kyrpides N."/>
            <person name="Ivanova N."/>
            <person name="Ovchinnikova G."/>
            <person name="Siebers A.K."/>
            <person name="Allgaier M."/>
            <person name="Thelen M.P."/>
            <person name="Hugenholtz P."/>
            <person name="Gladden J."/>
            <person name="Woyke T."/>
        </authorList>
    </citation>
    <scope>NUCLEOTIDE SEQUENCE [LARGE SCALE GENOMIC DNA]</scope>
    <source>
        <strain evidence="17">11-1</strain>
    </source>
</reference>
<comment type="function">
    <text evidence="6 12">Specifically methylates the uridine in position 2552 of 23S rRNA at the 2'-O position of the ribose in the fully assembled 50S ribosomal subunit.</text>
</comment>
<dbReference type="Gene3D" id="3.40.50.150">
    <property type="entry name" value="Vaccinia Virus protein VP39"/>
    <property type="match status" value="1"/>
</dbReference>
<dbReference type="SUPFAM" id="SSF53335">
    <property type="entry name" value="S-adenosyl-L-methionine-dependent methyltransferases"/>
    <property type="match status" value="1"/>
</dbReference>
<dbReference type="PANTHER" id="PTHR10920:SF18">
    <property type="entry name" value="RRNA METHYLTRANSFERASE 2, MITOCHONDRIAL"/>
    <property type="match status" value="1"/>
</dbReference>
<evidence type="ECO:0000256" key="7">
    <source>
        <dbReference type="ARBA" id="ARBA00038861"/>
    </source>
</evidence>
<evidence type="ECO:0000256" key="3">
    <source>
        <dbReference type="ARBA" id="ARBA00022603"/>
    </source>
</evidence>
<dbReference type="Pfam" id="PF01728">
    <property type="entry name" value="FtsJ"/>
    <property type="match status" value="1"/>
</dbReference>
<dbReference type="HAMAP" id="MF_01547">
    <property type="entry name" value="RNA_methyltr_E"/>
    <property type="match status" value="1"/>
</dbReference>
<evidence type="ECO:0000256" key="14">
    <source>
        <dbReference type="SAM" id="MobiDB-lite"/>
    </source>
</evidence>
<comment type="catalytic activity">
    <reaction evidence="11 12">
        <text>uridine(2552) in 23S rRNA + S-adenosyl-L-methionine = 2'-O-methyluridine(2552) in 23S rRNA + S-adenosyl-L-homocysteine + H(+)</text>
        <dbReference type="Rhea" id="RHEA:42720"/>
        <dbReference type="Rhea" id="RHEA-COMP:10202"/>
        <dbReference type="Rhea" id="RHEA-COMP:10203"/>
        <dbReference type="ChEBI" id="CHEBI:15378"/>
        <dbReference type="ChEBI" id="CHEBI:57856"/>
        <dbReference type="ChEBI" id="CHEBI:59789"/>
        <dbReference type="ChEBI" id="CHEBI:65315"/>
        <dbReference type="ChEBI" id="CHEBI:74478"/>
        <dbReference type="EC" id="2.1.1.166"/>
    </reaction>
</comment>
<dbReference type="InterPro" id="IPR015507">
    <property type="entry name" value="rRNA-MeTfrase_E"/>
</dbReference>
<keyword evidence="1 12" id="KW-0963">Cytoplasm</keyword>
<dbReference type="InterPro" id="IPR002877">
    <property type="entry name" value="RNA_MeTrfase_FtsJ_dom"/>
</dbReference>
<feature type="binding site" evidence="12">
    <location>
        <position position="139"/>
    </location>
    <ligand>
        <name>S-adenosyl-L-methionine</name>
        <dbReference type="ChEBI" id="CHEBI:59789"/>
    </ligand>
</feature>
<name>E6WQY0_PSEUU</name>
<dbReference type="GO" id="GO:0005737">
    <property type="term" value="C:cytoplasm"/>
    <property type="evidence" value="ECO:0007669"/>
    <property type="project" value="UniProtKB-SubCell"/>
</dbReference>
<evidence type="ECO:0000256" key="12">
    <source>
        <dbReference type="HAMAP-Rule" id="MF_01547"/>
    </source>
</evidence>
<dbReference type="InterPro" id="IPR029063">
    <property type="entry name" value="SAM-dependent_MTases_sf"/>
</dbReference>
<evidence type="ECO:0000313" key="16">
    <source>
        <dbReference type="EMBL" id="ADV26652.1"/>
    </source>
</evidence>
<evidence type="ECO:0000256" key="10">
    <source>
        <dbReference type="ARBA" id="ARBA00042745"/>
    </source>
</evidence>
<protein>
    <recommendedName>
        <fullName evidence="8 12">Ribosomal RNA large subunit methyltransferase E</fullName>
        <ecNumber evidence="7 12">2.1.1.166</ecNumber>
    </recommendedName>
    <alternativeName>
        <fullName evidence="10 12">23S rRNA Um2552 methyltransferase</fullName>
    </alternativeName>
    <alternativeName>
        <fullName evidence="9 12">rRNA (uridine-2'-O-)-methyltransferase</fullName>
    </alternativeName>
</protein>
<dbReference type="KEGG" id="psu:Psesu_0799"/>
<feature type="domain" description="Ribosomal RNA methyltransferase FtsJ" evidence="15">
    <location>
        <begin position="47"/>
        <end position="222"/>
    </location>
</feature>
<evidence type="ECO:0000256" key="13">
    <source>
        <dbReference type="PIRSR" id="PIRSR005461-1"/>
    </source>
</evidence>
<evidence type="ECO:0000256" key="8">
    <source>
        <dbReference type="ARBA" id="ARBA00041129"/>
    </source>
</evidence>
<evidence type="ECO:0000256" key="6">
    <source>
        <dbReference type="ARBA" id="ARBA00037569"/>
    </source>
</evidence>
<evidence type="ECO:0000256" key="2">
    <source>
        <dbReference type="ARBA" id="ARBA00022552"/>
    </source>
</evidence>
<evidence type="ECO:0000256" key="11">
    <source>
        <dbReference type="ARBA" id="ARBA00048970"/>
    </source>
</evidence>
<evidence type="ECO:0000256" key="9">
    <source>
        <dbReference type="ARBA" id="ARBA00041995"/>
    </source>
</evidence>
<gene>
    <name evidence="12" type="primary">rlmE</name>
    <name evidence="12" type="synonym">ftsJ</name>
    <name evidence="12" type="synonym">rrmJ</name>
    <name evidence="16" type="ordered locus">Psesu_0799</name>
</gene>
<dbReference type="FunFam" id="3.40.50.150:FF:000005">
    <property type="entry name" value="Ribosomal RNA large subunit methyltransferase E"/>
    <property type="match status" value="1"/>
</dbReference>
<dbReference type="Proteomes" id="UP000008632">
    <property type="component" value="Chromosome"/>
</dbReference>
<dbReference type="eggNOG" id="COG0293">
    <property type="taxonomic scope" value="Bacteria"/>
</dbReference>
<dbReference type="EC" id="2.1.1.166" evidence="7 12"/>
<keyword evidence="17" id="KW-1185">Reference proteome</keyword>
<sequence>MAAHHAAGAAPGPLRMSRSSRSKSSHRWLREHFSDPYVKKAQAEGLRSRAAYKLEELLERDRLLKPGMAVVDLGAAPGGWSQYVRQALGDSGRVIALDILEMPPLAGVEFLHGDFREDDVLSQLESLLDGQPVDLVLSDMAPNMSGVDAVDQPRAMYLAELAMEFADNHLRPGGAFLIKLFQGVGFDEYVRQLRRRYEKVAIRKPAASRKRSPEVYALGQGKLARMK</sequence>
<dbReference type="EMBL" id="CP002446">
    <property type="protein sequence ID" value="ADV26652.1"/>
    <property type="molecule type" value="Genomic_DNA"/>
</dbReference>
<evidence type="ECO:0000313" key="17">
    <source>
        <dbReference type="Proteomes" id="UP000008632"/>
    </source>
</evidence>
<dbReference type="GO" id="GO:0008650">
    <property type="term" value="F:rRNA (uridine-2'-O-)-methyltransferase activity"/>
    <property type="evidence" value="ECO:0007669"/>
    <property type="project" value="UniProtKB-UniRule"/>
</dbReference>
<dbReference type="AlphaFoldDB" id="E6WQY0"/>